<dbReference type="Pfam" id="PF01794">
    <property type="entry name" value="Ferric_reduct"/>
    <property type="match status" value="1"/>
</dbReference>
<dbReference type="CDD" id="cd06186">
    <property type="entry name" value="NOX_Duox_like_FAD_NADP"/>
    <property type="match status" value="1"/>
</dbReference>
<dbReference type="GO" id="GO:0005509">
    <property type="term" value="F:calcium ion binding"/>
    <property type="evidence" value="ECO:0007669"/>
    <property type="project" value="InterPro"/>
</dbReference>
<dbReference type="GO" id="GO:0004601">
    <property type="term" value="F:peroxidase activity"/>
    <property type="evidence" value="ECO:0007669"/>
    <property type="project" value="UniProtKB-KW"/>
</dbReference>
<dbReference type="InterPro" id="IPR011992">
    <property type="entry name" value="EF-hand-dom_pair"/>
</dbReference>
<proteinExistence type="inferred from homology"/>
<dbReference type="PROSITE" id="PS51384">
    <property type="entry name" value="FAD_FR"/>
    <property type="match status" value="1"/>
</dbReference>
<dbReference type="Gene3D" id="2.40.30.10">
    <property type="entry name" value="Translation factors"/>
    <property type="match status" value="1"/>
</dbReference>
<evidence type="ECO:0000256" key="13">
    <source>
        <dbReference type="ARBA" id="ARBA00023136"/>
    </source>
</evidence>
<keyword evidence="11 15" id="KW-1133">Transmembrane helix</keyword>
<feature type="domain" description="EF-hand" evidence="16">
    <location>
        <begin position="225"/>
        <end position="260"/>
    </location>
</feature>
<feature type="transmembrane region" description="Helical" evidence="15">
    <location>
        <begin position="349"/>
        <end position="368"/>
    </location>
</feature>
<feature type="region of interest" description="Disordered" evidence="14">
    <location>
        <begin position="746"/>
        <end position="767"/>
    </location>
</feature>
<keyword evidence="10" id="KW-0521">NADP</keyword>
<evidence type="ECO:0000256" key="2">
    <source>
        <dbReference type="ARBA" id="ARBA00007975"/>
    </source>
</evidence>
<evidence type="ECO:0000256" key="14">
    <source>
        <dbReference type="SAM" id="MobiDB-lite"/>
    </source>
</evidence>
<dbReference type="Pfam" id="PF08030">
    <property type="entry name" value="NAD_binding_6"/>
    <property type="match status" value="1"/>
</dbReference>
<evidence type="ECO:0000256" key="4">
    <source>
        <dbReference type="ARBA" id="ARBA00022559"/>
    </source>
</evidence>
<dbReference type="FunFam" id="1.10.238.10:FF:000049">
    <property type="entry name" value="Respiratory burst oxidase homolog A"/>
    <property type="match status" value="1"/>
</dbReference>
<dbReference type="SUPFAM" id="SSF63380">
    <property type="entry name" value="Riboflavin synthase domain-like"/>
    <property type="match status" value="1"/>
</dbReference>
<dbReference type="PROSITE" id="PS00018">
    <property type="entry name" value="EF_HAND_1"/>
    <property type="match status" value="1"/>
</dbReference>
<dbReference type="InterPro" id="IPR017927">
    <property type="entry name" value="FAD-bd_FR_type"/>
</dbReference>
<dbReference type="FunFam" id="3.40.50.80:FF:000007">
    <property type="entry name" value="Respiratory burst oxidase protein A"/>
    <property type="match status" value="1"/>
</dbReference>
<evidence type="ECO:0000256" key="12">
    <source>
        <dbReference type="ARBA" id="ARBA00023002"/>
    </source>
</evidence>
<evidence type="ECO:0000256" key="3">
    <source>
        <dbReference type="ARBA" id="ARBA00022553"/>
    </source>
</evidence>
<feature type="compositionally biased region" description="Basic and acidic residues" evidence="14">
    <location>
        <begin position="1"/>
        <end position="10"/>
    </location>
</feature>
<feature type="domain" description="FAD-binding FR-type" evidence="17">
    <location>
        <begin position="581"/>
        <end position="705"/>
    </location>
</feature>
<dbReference type="InterPro" id="IPR000778">
    <property type="entry name" value="Cyt_b245_heavy_chain"/>
</dbReference>
<evidence type="ECO:0000256" key="6">
    <source>
        <dbReference type="ARBA" id="ARBA00022692"/>
    </source>
</evidence>
<feature type="transmembrane region" description="Helical" evidence="15">
    <location>
        <begin position="529"/>
        <end position="548"/>
    </location>
</feature>
<dbReference type="CDD" id="cd00051">
    <property type="entry name" value="EFh"/>
    <property type="match status" value="1"/>
</dbReference>
<dbReference type="PROSITE" id="PS50222">
    <property type="entry name" value="EF_HAND_2"/>
    <property type="match status" value="1"/>
</dbReference>
<evidence type="ECO:0000256" key="15">
    <source>
        <dbReference type="SAM" id="Phobius"/>
    </source>
</evidence>
<sequence length="911" mass="103436">MQETGREDRQQSGTELVGSISYSGPLGGGPPNKRAGKRSAGFSIPENREGHEEPYMEVTLDVQDDSVAVHSVKPANGDKEDNDITLLAKGMKRKSASNVVRNASARIKQVSQEFKRYASFSKRPPPVRLERTKTSAAYALKGLKFISKTDGASGWPAVEKRFDEITASSNGLLPRSRFCECIGMKESKEFAGELFNALARKRNITGDSICKEELRQFWEQISDQSFDSRLQTFFDMVDKDADGKLTEVEVREIITLSASANKLSSIQKKAEEYARLIMEELDPEKHGYIMIENLETLLLQGAKQSTIAGESKKLSKMLSQKLKPTLDDNPVRRWCRRTKYFILDNWQRFWVMALWIGVMAGLFAYKYVQYRHRAAYEVMGSCVCIAKGAAETLKLNMALILLPVCRNTLTWLRNKTKLSVVVPFDDHLNFHKVIALGITIGVGIHGIFHLACDFPRLIHASAEKWKLMEPFFGNHPTNYSYFLKSVEGVTGIIMVVLMGIAFTLATSWFRRGQIKNNFLKKLTGFNAFWYSHHLFIIVYTLLIVHGHYLYLAHEWYKKTTWMYLAVPITIYAGERLIRALRSSTEAVTIKKAAIYSGNVLALHMSKPQGFRYKSGQYIFVNCAAVSPFEWHPFSITSAPGDDYLSVHIRAVGDWTNELRNVFTKVCQPPNTGKSGLLRADCFQGNNNPNFPRVLIDGPYGAPAQDFWKYEVVLLVGLGIGATPMISIVKDIARNLRAMEEEANAIENGTLDTRNNSSPVRKLSPNSQKRREHFKIRRAYFYWVTKEQGSFDWFKGAMDEVVELDHNHVIELHNYCTSVYEEDDVRSALITMLQQLNHAKNGVDIVSGTRVKSHFAKPDWHNVYKNIALNHPDSRVGVFYCGNPPLAKELRHFALDFCHKTSTKFDFHKENF</sequence>
<dbReference type="PANTHER" id="PTHR11972:SF152">
    <property type="entry name" value="RESPIRATORY BURST OXIDASE HOMOLOG PROTEIN C"/>
    <property type="match status" value="1"/>
</dbReference>
<evidence type="ECO:0000259" key="16">
    <source>
        <dbReference type="PROSITE" id="PS50222"/>
    </source>
</evidence>
<feature type="transmembrane region" description="Helical" evidence="15">
    <location>
        <begin position="560"/>
        <end position="577"/>
    </location>
</feature>
<feature type="transmembrane region" description="Helical" evidence="15">
    <location>
        <begin position="488"/>
        <end position="509"/>
    </location>
</feature>
<dbReference type="SUPFAM" id="SSF52343">
    <property type="entry name" value="Ferredoxin reductase-like, C-terminal NADP-linked domain"/>
    <property type="match status" value="1"/>
</dbReference>
<dbReference type="PANTHER" id="PTHR11972">
    <property type="entry name" value="NADPH OXIDASE"/>
    <property type="match status" value="1"/>
</dbReference>
<dbReference type="InterPro" id="IPR013121">
    <property type="entry name" value="Fe_red_NAD-bd_6"/>
</dbReference>
<keyword evidence="12" id="KW-0560">Oxidoreductase</keyword>
<accession>A0AAV8SK09</accession>
<dbReference type="Gene3D" id="1.10.238.10">
    <property type="entry name" value="EF-hand"/>
    <property type="match status" value="1"/>
</dbReference>
<dbReference type="Pfam" id="PF08022">
    <property type="entry name" value="FAD_binding_8"/>
    <property type="match status" value="1"/>
</dbReference>
<feature type="compositionally biased region" description="Polar residues" evidence="14">
    <location>
        <begin position="749"/>
        <end position="766"/>
    </location>
</feature>
<keyword evidence="3" id="KW-0597">Phosphoprotein</keyword>
<evidence type="ECO:0000256" key="5">
    <source>
        <dbReference type="ARBA" id="ARBA00022630"/>
    </source>
</evidence>
<dbReference type="SUPFAM" id="SSF47473">
    <property type="entry name" value="EF-hand"/>
    <property type="match status" value="1"/>
</dbReference>
<evidence type="ECO:0000256" key="7">
    <source>
        <dbReference type="ARBA" id="ARBA00022723"/>
    </source>
</evidence>
<evidence type="ECO:0000256" key="10">
    <source>
        <dbReference type="ARBA" id="ARBA00022857"/>
    </source>
</evidence>
<evidence type="ECO:0000256" key="9">
    <source>
        <dbReference type="ARBA" id="ARBA00022837"/>
    </source>
</evidence>
<feature type="region of interest" description="Disordered" evidence="14">
    <location>
        <begin position="1"/>
        <end position="53"/>
    </location>
</feature>
<evidence type="ECO:0000256" key="1">
    <source>
        <dbReference type="ARBA" id="ARBA00004141"/>
    </source>
</evidence>
<dbReference type="Pfam" id="PF08414">
    <property type="entry name" value="NADPH_Ox"/>
    <property type="match status" value="1"/>
</dbReference>
<protein>
    <submittedName>
        <fullName evidence="18">Uncharacterized protein</fullName>
    </submittedName>
</protein>
<dbReference type="GO" id="GO:0005886">
    <property type="term" value="C:plasma membrane"/>
    <property type="evidence" value="ECO:0007669"/>
    <property type="project" value="TreeGrafter"/>
</dbReference>
<evidence type="ECO:0000313" key="18">
    <source>
        <dbReference type="EMBL" id="KAJ8752547.1"/>
    </source>
</evidence>
<dbReference type="InterPro" id="IPR050369">
    <property type="entry name" value="RBOH/FRE"/>
</dbReference>
<keyword evidence="5" id="KW-0285">Flavoprotein</keyword>
<dbReference type="InterPro" id="IPR017938">
    <property type="entry name" value="Riboflavin_synthase-like_b-brl"/>
</dbReference>
<evidence type="ECO:0000313" key="19">
    <source>
        <dbReference type="Proteomes" id="UP001159364"/>
    </source>
</evidence>
<dbReference type="InterPro" id="IPR018247">
    <property type="entry name" value="EF_Hand_1_Ca_BS"/>
</dbReference>
<keyword evidence="13 15" id="KW-0472">Membrane</keyword>
<dbReference type="Gene3D" id="3.40.50.80">
    <property type="entry name" value="Nucleotide-binding domain of ferredoxin-NADP reductase (FNR) module"/>
    <property type="match status" value="1"/>
</dbReference>
<organism evidence="18 19">
    <name type="scientific">Erythroxylum novogranatense</name>
    <dbReference type="NCBI Taxonomy" id="1862640"/>
    <lineage>
        <taxon>Eukaryota</taxon>
        <taxon>Viridiplantae</taxon>
        <taxon>Streptophyta</taxon>
        <taxon>Embryophyta</taxon>
        <taxon>Tracheophyta</taxon>
        <taxon>Spermatophyta</taxon>
        <taxon>Magnoliopsida</taxon>
        <taxon>eudicotyledons</taxon>
        <taxon>Gunneridae</taxon>
        <taxon>Pentapetalae</taxon>
        <taxon>rosids</taxon>
        <taxon>fabids</taxon>
        <taxon>Malpighiales</taxon>
        <taxon>Erythroxylaceae</taxon>
        <taxon>Erythroxylum</taxon>
    </lineage>
</organism>
<keyword evidence="4" id="KW-0575">Peroxidase</keyword>
<keyword evidence="7" id="KW-0479">Metal-binding</keyword>
<dbReference type="InterPro" id="IPR013112">
    <property type="entry name" value="FAD-bd_8"/>
</dbReference>
<dbReference type="InterPro" id="IPR039261">
    <property type="entry name" value="FNR_nucleotide-bd"/>
</dbReference>
<dbReference type="AlphaFoldDB" id="A0AAV8SK09"/>
<keyword evidence="9" id="KW-0106">Calcium</keyword>
<dbReference type="InterPro" id="IPR013623">
    <property type="entry name" value="NADPH_Ox"/>
</dbReference>
<feature type="transmembrane region" description="Helical" evidence="15">
    <location>
        <begin position="433"/>
        <end position="451"/>
    </location>
</feature>
<evidence type="ECO:0000259" key="17">
    <source>
        <dbReference type="PROSITE" id="PS51384"/>
    </source>
</evidence>
<comment type="subcellular location">
    <subcellularLocation>
        <location evidence="1">Membrane</location>
        <topology evidence="1">Multi-pass membrane protein</topology>
    </subcellularLocation>
</comment>
<evidence type="ECO:0000256" key="11">
    <source>
        <dbReference type="ARBA" id="ARBA00022989"/>
    </source>
</evidence>
<dbReference type="PRINTS" id="PR00466">
    <property type="entry name" value="GP91PHOX"/>
</dbReference>
<keyword evidence="19" id="KW-1185">Reference proteome</keyword>
<dbReference type="InterPro" id="IPR013130">
    <property type="entry name" value="Fe3_Rdtase_TM_dom"/>
</dbReference>
<dbReference type="GO" id="GO:0016174">
    <property type="term" value="F:NAD(P)H oxidase H2O2-forming activity"/>
    <property type="evidence" value="ECO:0007669"/>
    <property type="project" value="TreeGrafter"/>
</dbReference>
<comment type="similarity">
    <text evidence="2">Belongs to the RBOH (TC 5.B.1.3) family.</text>
</comment>
<name>A0AAV8SK09_9ROSI</name>
<gene>
    <name evidence="18" type="ORF">K2173_005436</name>
</gene>
<dbReference type="FunFam" id="2.40.30.10:FF:000019">
    <property type="entry name" value="Respiratory burst oxidase homolog A"/>
    <property type="match status" value="1"/>
</dbReference>
<evidence type="ECO:0000256" key="8">
    <source>
        <dbReference type="ARBA" id="ARBA00022827"/>
    </source>
</evidence>
<dbReference type="Proteomes" id="UP001159364">
    <property type="component" value="Linkage Group LG10"/>
</dbReference>
<dbReference type="InterPro" id="IPR002048">
    <property type="entry name" value="EF_hand_dom"/>
</dbReference>
<comment type="caution">
    <text evidence="18">The sequence shown here is derived from an EMBL/GenBank/DDBJ whole genome shotgun (WGS) entry which is preliminary data.</text>
</comment>
<keyword evidence="8" id="KW-0274">FAD</keyword>
<keyword evidence="6 15" id="KW-0812">Transmembrane</keyword>
<dbReference type="EMBL" id="JAIWQS010000010">
    <property type="protein sequence ID" value="KAJ8752547.1"/>
    <property type="molecule type" value="Genomic_DNA"/>
</dbReference>
<reference evidence="18 19" key="1">
    <citation type="submission" date="2021-09" db="EMBL/GenBank/DDBJ databases">
        <title>Genomic insights and catalytic innovation underlie evolution of tropane alkaloids biosynthesis.</title>
        <authorList>
            <person name="Wang Y.-J."/>
            <person name="Tian T."/>
            <person name="Huang J.-P."/>
            <person name="Huang S.-X."/>
        </authorList>
    </citation>
    <scope>NUCLEOTIDE SEQUENCE [LARGE SCALE GENOMIC DNA]</scope>
    <source>
        <strain evidence="18">KIB-2018</strain>
        <tissue evidence="18">Leaf</tissue>
    </source>
</reference>
<dbReference type="SFLD" id="SFLDG01169">
    <property type="entry name" value="NADPH_oxidase_subgroup_(NOX)"/>
    <property type="match status" value="1"/>
</dbReference>